<gene>
    <name evidence="1" type="ORF">S03H2_22945</name>
</gene>
<protein>
    <submittedName>
        <fullName evidence="1">Uncharacterized protein</fullName>
    </submittedName>
</protein>
<accession>X1F6H3</accession>
<sequence length="157" mass="18709">MKKLLFLVILLFQFCSYENPFTARIKSDYIPIDKSGNFWIYKNTDGSVKYLEVKENETNIEKDNKEVIILEVNYEETYWYKGEGYVSRYRDIEINFNGELFPVENRWQNYIEIPLVKGNSWQDIWEDTLIFFNQPLYRIDKITGSVEGVEIVETEAG</sequence>
<dbReference type="EMBL" id="BARU01012445">
    <property type="protein sequence ID" value="GAH41246.1"/>
    <property type="molecule type" value="Genomic_DNA"/>
</dbReference>
<comment type="caution">
    <text evidence="1">The sequence shown here is derived from an EMBL/GenBank/DDBJ whole genome shotgun (WGS) entry which is preliminary data.</text>
</comment>
<evidence type="ECO:0000313" key="1">
    <source>
        <dbReference type="EMBL" id="GAH41246.1"/>
    </source>
</evidence>
<dbReference type="AlphaFoldDB" id="X1F6H3"/>
<name>X1F6H3_9ZZZZ</name>
<reference evidence="1" key="1">
    <citation type="journal article" date="2014" name="Front. Microbiol.">
        <title>High frequency of phylogenetically diverse reductive dehalogenase-homologous genes in deep subseafloor sedimentary metagenomes.</title>
        <authorList>
            <person name="Kawai M."/>
            <person name="Futagami T."/>
            <person name="Toyoda A."/>
            <person name="Takaki Y."/>
            <person name="Nishi S."/>
            <person name="Hori S."/>
            <person name="Arai W."/>
            <person name="Tsubouchi T."/>
            <person name="Morono Y."/>
            <person name="Uchiyama I."/>
            <person name="Ito T."/>
            <person name="Fujiyama A."/>
            <person name="Inagaki F."/>
            <person name="Takami H."/>
        </authorList>
    </citation>
    <scope>NUCLEOTIDE SEQUENCE</scope>
    <source>
        <strain evidence="1">Expedition CK06-06</strain>
    </source>
</reference>
<organism evidence="1">
    <name type="scientific">marine sediment metagenome</name>
    <dbReference type="NCBI Taxonomy" id="412755"/>
    <lineage>
        <taxon>unclassified sequences</taxon>
        <taxon>metagenomes</taxon>
        <taxon>ecological metagenomes</taxon>
    </lineage>
</organism>
<proteinExistence type="predicted"/>